<organism evidence="2 3">
    <name type="scientific">Longibacter salinarum</name>
    <dbReference type="NCBI Taxonomy" id="1850348"/>
    <lineage>
        <taxon>Bacteria</taxon>
        <taxon>Pseudomonadati</taxon>
        <taxon>Rhodothermota</taxon>
        <taxon>Rhodothermia</taxon>
        <taxon>Rhodothermales</taxon>
        <taxon>Salisaetaceae</taxon>
        <taxon>Longibacter</taxon>
    </lineage>
</organism>
<dbReference type="Proteomes" id="UP000220102">
    <property type="component" value="Unassembled WGS sequence"/>
</dbReference>
<evidence type="ECO:0000313" key="3">
    <source>
        <dbReference type="Proteomes" id="UP000220102"/>
    </source>
</evidence>
<dbReference type="Pfam" id="PF13439">
    <property type="entry name" value="Glyco_transf_4"/>
    <property type="match status" value="1"/>
</dbReference>
<dbReference type="RefSeq" id="WP_098076219.1">
    <property type="nucleotide sequence ID" value="NZ_PDEQ01000006.1"/>
</dbReference>
<dbReference type="Gene3D" id="3.40.50.2000">
    <property type="entry name" value="Glycogen Phosphorylase B"/>
    <property type="match status" value="2"/>
</dbReference>
<dbReference type="AlphaFoldDB" id="A0A2A8CVN9"/>
<evidence type="ECO:0000313" key="2">
    <source>
        <dbReference type="EMBL" id="PEN12819.1"/>
    </source>
</evidence>
<protein>
    <recommendedName>
        <fullName evidence="1">Glycosyltransferase subfamily 4-like N-terminal domain-containing protein</fullName>
    </recommendedName>
</protein>
<dbReference type="SUPFAM" id="SSF53756">
    <property type="entry name" value="UDP-Glycosyltransferase/glycogen phosphorylase"/>
    <property type="match status" value="1"/>
</dbReference>
<keyword evidence="3" id="KW-1185">Reference proteome</keyword>
<gene>
    <name evidence="2" type="ORF">CRI94_12500</name>
</gene>
<dbReference type="OrthoDB" id="787006at2"/>
<dbReference type="Pfam" id="PF13692">
    <property type="entry name" value="Glyco_trans_1_4"/>
    <property type="match status" value="1"/>
</dbReference>
<dbReference type="GO" id="GO:0016757">
    <property type="term" value="F:glycosyltransferase activity"/>
    <property type="evidence" value="ECO:0007669"/>
    <property type="project" value="UniProtKB-ARBA"/>
</dbReference>
<dbReference type="EMBL" id="PDEQ01000006">
    <property type="protein sequence ID" value="PEN12819.1"/>
    <property type="molecule type" value="Genomic_DNA"/>
</dbReference>
<comment type="caution">
    <text evidence="2">The sequence shown here is derived from an EMBL/GenBank/DDBJ whole genome shotgun (WGS) entry which is preliminary data.</text>
</comment>
<name>A0A2A8CVN9_9BACT</name>
<dbReference type="InterPro" id="IPR028098">
    <property type="entry name" value="Glyco_trans_4-like_N"/>
</dbReference>
<accession>A0A2A8CVN9</accession>
<feature type="domain" description="Glycosyltransferase subfamily 4-like N-terminal" evidence="1">
    <location>
        <begin position="60"/>
        <end position="184"/>
    </location>
</feature>
<reference evidence="2 3" key="1">
    <citation type="submission" date="2017-10" db="EMBL/GenBank/DDBJ databases">
        <title>Draft genome of Longibacter Salinarum.</title>
        <authorList>
            <person name="Goh K.M."/>
            <person name="Shamsir M.S."/>
            <person name="Lim S.W."/>
        </authorList>
    </citation>
    <scope>NUCLEOTIDE SEQUENCE [LARGE SCALE GENOMIC DNA]</scope>
    <source>
        <strain evidence="2 3">KCTC 52045</strain>
    </source>
</reference>
<sequence length="386" mass="43482">MILSVQPFGLASPGGGARILRSLFEGAPVPILSVCTSPQAPNEMDTERERHLPVRPYFGRIEHTRLSYPISAVTLAYRPQFRQQLRSLCIEQDVKLIHAIPHGIDFWDAYLVSRDLGLPYILTVHDDLTYNLQDRVYLTQAMKRLATVWRKSDARMVISDAMGQAYNNRYGDRQYSVVTDGVHTIQPAPRSAHDGSFHLYFMGSVHMTYREPFQALVLALERLKASDSSLDVRLTVRGSIPFELTTGSVPVDVLGWGTQDDVEREIAEADALYLPLPFDSEFSTFVRFSLSTKMITYVASGVPILYHGPEQSAAADLLRRHDAGILSESLDPKDILSAVRSIPERRAHVVKGALELAESRFRIEEQRRRFWNVVLDCYPAKHAIAS</sequence>
<evidence type="ECO:0000259" key="1">
    <source>
        <dbReference type="Pfam" id="PF13439"/>
    </source>
</evidence>
<proteinExistence type="predicted"/>